<evidence type="ECO:0000259" key="2">
    <source>
        <dbReference type="Pfam" id="PF00931"/>
    </source>
</evidence>
<dbReference type="NCBIfam" id="NF041121">
    <property type="entry name" value="SAV_2336_NTERM"/>
    <property type="match status" value="1"/>
</dbReference>
<feature type="compositionally biased region" description="Polar residues" evidence="1">
    <location>
        <begin position="650"/>
        <end position="665"/>
    </location>
</feature>
<evidence type="ECO:0000313" key="5">
    <source>
        <dbReference type="Proteomes" id="UP001597023"/>
    </source>
</evidence>
<evidence type="ECO:0000256" key="1">
    <source>
        <dbReference type="SAM" id="MobiDB-lite"/>
    </source>
</evidence>
<dbReference type="Pfam" id="PF25000">
    <property type="entry name" value="DUF7779"/>
    <property type="match status" value="1"/>
</dbReference>
<dbReference type="NCBIfam" id="NF040586">
    <property type="entry name" value="FxSxx_TPR"/>
    <property type="match status" value="1"/>
</dbReference>
<proteinExistence type="predicted"/>
<dbReference type="Proteomes" id="UP001597023">
    <property type="component" value="Unassembled WGS sequence"/>
</dbReference>
<dbReference type="InterPro" id="IPR002182">
    <property type="entry name" value="NB-ARC"/>
</dbReference>
<feature type="compositionally biased region" description="Basic residues" evidence="1">
    <location>
        <begin position="152"/>
        <end position="163"/>
    </location>
</feature>
<protein>
    <submittedName>
        <fullName evidence="4">FxSxx-COOH system tetratricopeptide repeat protein</fullName>
    </submittedName>
</protein>
<evidence type="ECO:0000313" key="4">
    <source>
        <dbReference type="EMBL" id="MFD0315083.1"/>
    </source>
</evidence>
<feature type="compositionally biased region" description="Polar residues" evidence="1">
    <location>
        <begin position="619"/>
        <end position="634"/>
    </location>
</feature>
<dbReference type="EMBL" id="JBHTEB010000001">
    <property type="protein sequence ID" value="MFD0315083.1"/>
    <property type="molecule type" value="Genomic_DNA"/>
</dbReference>
<comment type="caution">
    <text evidence="4">The sequence shown here is derived from an EMBL/GenBank/DDBJ whole genome shotgun (WGS) entry which is preliminary data.</text>
</comment>
<feature type="compositionally biased region" description="Basic and acidic residues" evidence="1">
    <location>
        <begin position="1"/>
        <end position="12"/>
    </location>
</feature>
<dbReference type="SUPFAM" id="SSF48452">
    <property type="entry name" value="TPR-like"/>
    <property type="match status" value="3"/>
</dbReference>
<dbReference type="InterPro" id="IPR056681">
    <property type="entry name" value="DUF7779"/>
</dbReference>
<feature type="compositionally biased region" description="Basic and acidic residues" evidence="1">
    <location>
        <begin position="100"/>
        <end position="112"/>
    </location>
</feature>
<dbReference type="PANTHER" id="PTHR46082:SF6">
    <property type="entry name" value="AAA+ ATPASE DOMAIN-CONTAINING PROTEIN-RELATED"/>
    <property type="match status" value="1"/>
</dbReference>
<accession>A0ABW2W6P3</accession>
<dbReference type="SUPFAM" id="SSF52540">
    <property type="entry name" value="P-loop containing nucleoside triphosphate hydrolases"/>
    <property type="match status" value="1"/>
</dbReference>
<dbReference type="Pfam" id="PF13374">
    <property type="entry name" value="TPR_10"/>
    <property type="match status" value="1"/>
</dbReference>
<feature type="compositionally biased region" description="Low complexity" evidence="1">
    <location>
        <begin position="164"/>
        <end position="175"/>
    </location>
</feature>
<dbReference type="InterPro" id="IPR047738">
    <property type="entry name" value="SAV_2336-like_N"/>
</dbReference>
<feature type="region of interest" description="Disordered" evidence="1">
    <location>
        <begin position="617"/>
        <end position="681"/>
    </location>
</feature>
<feature type="compositionally biased region" description="Basic and acidic residues" evidence="1">
    <location>
        <begin position="54"/>
        <end position="69"/>
    </location>
</feature>
<reference evidence="5" key="1">
    <citation type="journal article" date="2019" name="Int. J. Syst. Evol. Microbiol.">
        <title>The Global Catalogue of Microorganisms (GCM) 10K type strain sequencing project: providing services to taxonomists for standard genome sequencing and annotation.</title>
        <authorList>
            <consortium name="The Broad Institute Genomics Platform"/>
            <consortium name="The Broad Institute Genome Sequencing Center for Infectious Disease"/>
            <person name="Wu L."/>
            <person name="Ma J."/>
        </authorList>
    </citation>
    <scope>NUCLEOTIDE SEQUENCE [LARGE SCALE GENOMIC DNA]</scope>
    <source>
        <strain evidence="5">CGMCC 4.7400</strain>
    </source>
</reference>
<feature type="compositionally biased region" description="Acidic residues" evidence="1">
    <location>
        <begin position="84"/>
        <end position="96"/>
    </location>
</feature>
<dbReference type="RefSeq" id="WP_381607771.1">
    <property type="nucleotide sequence ID" value="NZ_JBHTEB010000001.1"/>
</dbReference>
<feature type="compositionally biased region" description="Low complexity" evidence="1">
    <location>
        <begin position="113"/>
        <end position="139"/>
    </location>
</feature>
<dbReference type="Gene3D" id="3.40.50.300">
    <property type="entry name" value="P-loop containing nucleotide triphosphate hydrolases"/>
    <property type="match status" value="1"/>
</dbReference>
<feature type="region of interest" description="Disordered" evidence="1">
    <location>
        <begin position="48"/>
        <end position="196"/>
    </location>
</feature>
<dbReference type="Pfam" id="PF00931">
    <property type="entry name" value="NB-ARC"/>
    <property type="match status" value="1"/>
</dbReference>
<feature type="domain" description="NB-ARC" evidence="2">
    <location>
        <begin position="726"/>
        <end position="864"/>
    </location>
</feature>
<dbReference type="InterPro" id="IPR053137">
    <property type="entry name" value="NLR-like"/>
</dbReference>
<gene>
    <name evidence="4" type="primary">fxsT</name>
    <name evidence="4" type="ORF">ACFQZ6_12755</name>
</gene>
<dbReference type="PANTHER" id="PTHR46082">
    <property type="entry name" value="ATP/GTP-BINDING PROTEIN-RELATED"/>
    <property type="match status" value="1"/>
</dbReference>
<dbReference type="InterPro" id="IPR027417">
    <property type="entry name" value="P-loop_NTPase"/>
</dbReference>
<evidence type="ECO:0000259" key="3">
    <source>
        <dbReference type="Pfam" id="PF25000"/>
    </source>
</evidence>
<organism evidence="4 5">
    <name type="scientific">Streptomyces flavalbus</name>
    <dbReference type="NCBI Taxonomy" id="2665155"/>
    <lineage>
        <taxon>Bacteria</taxon>
        <taxon>Bacillati</taxon>
        <taxon>Actinomycetota</taxon>
        <taxon>Actinomycetes</taxon>
        <taxon>Kitasatosporales</taxon>
        <taxon>Streptomycetaceae</taxon>
        <taxon>Streptomyces</taxon>
    </lineage>
</organism>
<feature type="domain" description="DUF7779" evidence="3">
    <location>
        <begin position="940"/>
        <end position="1029"/>
    </location>
</feature>
<dbReference type="InterPro" id="IPR011990">
    <property type="entry name" value="TPR-like_helical_dom_sf"/>
</dbReference>
<dbReference type="Gene3D" id="1.25.40.10">
    <property type="entry name" value="Tetratricopeptide repeat domain"/>
    <property type="match status" value="2"/>
</dbReference>
<name>A0ABW2W6P3_9ACTN</name>
<keyword evidence="5" id="KW-1185">Reference proteome</keyword>
<feature type="region of interest" description="Disordered" evidence="1">
    <location>
        <begin position="1"/>
        <end position="22"/>
    </location>
</feature>
<dbReference type="Pfam" id="PF13424">
    <property type="entry name" value="TPR_12"/>
    <property type="match status" value="3"/>
</dbReference>
<sequence>MTEHHPASEGRVADLPAPDPQRLRVGDLHWREVADALWLVQEHPGLVEPAGHAPVHEPGHPSTPDRERAPVPSAPTQTPQPEAAEADEADEADEATTPDTSDHAEVSDHPETSDPAEAAETPEATGTPEATETAEATETPEPPTPTTTPRSLLRRRARRRRGARTPATPSLGRALRPLRQRRRTSPYGELDEERTGERLAEAPWLPPVLRPAYEAHWSVVLVVDTAPHMVAWRGTAAALTRDLRLYGGFRGVETRLLDTSAGTPDGVVLRAPGQPDRPGRPQPVRSLVDLSGRRIVLVLTDGMAPAWHTGAVRAALAVWGRHQPLAVLTPLPQRLWDRTGLLPERVRMHAAGPGAAGGALSWELLNPYGASEWSAPLRPRRSFPVPVLETAGEWLAPWARFVAGTEPRWAEAAATLVAPGAKPLPVMETGPLEESPAQRVARFRVWASEESFELAVRLAAVELDLAVMRAVQRDMVPPSGPVELAEVLVSGLIEPRPGRPESYAFLPGVRAELLAASTKRATLRASRRAAEVLAPKNSAARELLDYFDGREITGGTEITPDNLRFRTTEYVVLSSLAGPHLRRAHRIRGLLSAHIQPDELTGAVVHTEAVTDHLRKDSGTMNTADVPESRSTTEPLPFVSDIHGQDDSSTRQGGTPVTTLAQGTDTPAPDSTGVTLGKPQEGVSSLRPAVLNNMPPRNALFTGRDDLLRMLERNLGQGPTAVLPHALHGMGGVGKSQLALEYVYRNAARYDVVWWIPAERPTQIAQALVELAQRLGLRVTSEANTAVPAVLEALRTGQPYGNWLLVFDNAESPEAVRNYFPTTPGSGPVGSILVTSRNPQWNTLAHPLEVDVFKREESIHLLQRRNPDLPDTEADQLAAVLGDLPLAVEQASAWRAETGMPAAEYLRLFEEKRAELMTVSQPTHYEETVATAWNVSLDHLERKNAAALQLLQVCAYLAPEPISRSLFSRAPVEPIAPDLDRALTDPLRLGRAIREINRYSLAKIDHRTNSIQMHRLVQAVLVARMSQEQRDRMQHGAHLLLAGDTPGNPQDPINWPKFGELYPHVLVSEAVRSPSRHVRQMVQSVAEYLFYWGEHEGAREFAQNAYDIWGELHGSGDGQTLTLGRHLRYVLWTMGRYEEAASVTQGMRSVLERPEADADEELLRVLGLVAADRRAQGNFRESLKINEEVYQRSLRYGDDEPETLLHAHNLAVSLRVNGKFKEALELDQQTWQLKTQMYGEEALSSMLTESSVALDRRELGEYLAAVQLFESITERYRQQIGDNHPNTLRNLARLGVTVRKAGRHADAAELTRRARKELINRYGPDHPDSLVASLNLSVDLRQLNDLKESVQLGEQTRDLYIQVFGAEHPHTTEAEMDLAITYRLLNKVGAARELNETALSRCTATLGAEHPDTLVCRINLASDMFAQGEVSAALAMDEETLQAATRVFGETHPTVLVLTSNLAQDLKALGRTEEAETYHQKALTGIAQVLGEQHPAHADAVAWQRANCDIDPMPI</sequence>